<proteinExistence type="predicted"/>
<dbReference type="EMBL" id="CATNWA010011630">
    <property type="protein sequence ID" value="CAI9562068.1"/>
    <property type="molecule type" value="Genomic_DNA"/>
</dbReference>
<comment type="caution">
    <text evidence="1">The sequence shown here is derived from an EMBL/GenBank/DDBJ whole genome shotgun (WGS) entry which is preliminary data.</text>
</comment>
<name>A0ABN9CRK6_9NEOB</name>
<sequence length="98" mass="10791">MRAHSFEWTPVPTTCRERSPCTSLENTACTGTSVSSTVAFSSAGGVPLELMAPPPAGPHSSVRVVRLHGFFFSDPQRHHPHRCEPRVTRDWDVFDSSV</sequence>
<accession>A0ABN9CRK6</accession>
<protein>
    <submittedName>
        <fullName evidence="1">Uncharacterized protein</fullName>
    </submittedName>
</protein>
<reference evidence="1" key="1">
    <citation type="submission" date="2023-05" db="EMBL/GenBank/DDBJ databases">
        <authorList>
            <person name="Stuckert A."/>
        </authorList>
    </citation>
    <scope>NUCLEOTIDE SEQUENCE</scope>
</reference>
<evidence type="ECO:0000313" key="1">
    <source>
        <dbReference type="EMBL" id="CAI9562068.1"/>
    </source>
</evidence>
<feature type="non-terminal residue" evidence="1">
    <location>
        <position position="98"/>
    </location>
</feature>
<evidence type="ECO:0000313" key="2">
    <source>
        <dbReference type="Proteomes" id="UP001162483"/>
    </source>
</evidence>
<dbReference type="Proteomes" id="UP001162483">
    <property type="component" value="Unassembled WGS sequence"/>
</dbReference>
<gene>
    <name evidence="1" type="ORF">SPARVUS_LOCUS5549775</name>
</gene>
<keyword evidence="2" id="KW-1185">Reference proteome</keyword>
<organism evidence="1 2">
    <name type="scientific">Staurois parvus</name>
    <dbReference type="NCBI Taxonomy" id="386267"/>
    <lineage>
        <taxon>Eukaryota</taxon>
        <taxon>Metazoa</taxon>
        <taxon>Chordata</taxon>
        <taxon>Craniata</taxon>
        <taxon>Vertebrata</taxon>
        <taxon>Euteleostomi</taxon>
        <taxon>Amphibia</taxon>
        <taxon>Batrachia</taxon>
        <taxon>Anura</taxon>
        <taxon>Neobatrachia</taxon>
        <taxon>Ranoidea</taxon>
        <taxon>Ranidae</taxon>
        <taxon>Staurois</taxon>
    </lineage>
</organism>